<dbReference type="Proteomes" id="UP000000759">
    <property type="component" value="Unassembled WGS sequence"/>
</dbReference>
<dbReference type="InParanoid" id="B7S3K3"/>
<evidence type="ECO:0000256" key="1">
    <source>
        <dbReference type="SAM" id="MobiDB-lite"/>
    </source>
</evidence>
<dbReference type="KEGG" id="pti:PHATRDRAFT_bd1127"/>
<reference evidence="2 3" key="1">
    <citation type="journal article" date="2008" name="Nature">
        <title>The Phaeodactylum genome reveals the evolutionary history of diatom genomes.</title>
        <authorList>
            <person name="Bowler C."/>
            <person name="Allen A.E."/>
            <person name="Badger J.H."/>
            <person name="Grimwood J."/>
            <person name="Jabbari K."/>
            <person name="Kuo A."/>
            <person name="Maheswari U."/>
            <person name="Martens C."/>
            <person name="Maumus F."/>
            <person name="Otillar R.P."/>
            <person name="Rayko E."/>
            <person name="Salamov A."/>
            <person name="Vandepoele K."/>
            <person name="Beszteri B."/>
            <person name="Gruber A."/>
            <person name="Heijde M."/>
            <person name="Katinka M."/>
            <person name="Mock T."/>
            <person name="Valentin K."/>
            <person name="Verret F."/>
            <person name="Berges J.A."/>
            <person name="Brownlee C."/>
            <person name="Cadoret J.P."/>
            <person name="Chiovitti A."/>
            <person name="Choi C.J."/>
            <person name="Coesel S."/>
            <person name="De Martino A."/>
            <person name="Detter J.C."/>
            <person name="Durkin C."/>
            <person name="Falciatore A."/>
            <person name="Fournet J."/>
            <person name="Haruta M."/>
            <person name="Huysman M.J."/>
            <person name="Jenkins B.D."/>
            <person name="Jiroutova K."/>
            <person name="Jorgensen R.E."/>
            <person name="Joubert Y."/>
            <person name="Kaplan A."/>
            <person name="Kroger N."/>
            <person name="Kroth P.G."/>
            <person name="La Roche J."/>
            <person name="Lindquist E."/>
            <person name="Lommer M."/>
            <person name="Martin-Jezequel V."/>
            <person name="Lopez P.J."/>
            <person name="Lucas S."/>
            <person name="Mangogna M."/>
            <person name="McGinnis K."/>
            <person name="Medlin L.K."/>
            <person name="Montsant A."/>
            <person name="Oudot-Le Secq M.P."/>
            <person name="Napoli C."/>
            <person name="Obornik M."/>
            <person name="Parker M.S."/>
            <person name="Petit J.L."/>
            <person name="Porcel B.M."/>
            <person name="Poulsen N."/>
            <person name="Robison M."/>
            <person name="Rychlewski L."/>
            <person name="Rynearson T.A."/>
            <person name="Schmutz J."/>
            <person name="Shapiro H."/>
            <person name="Siaut M."/>
            <person name="Stanley M."/>
            <person name="Sussman M.R."/>
            <person name="Taylor A.R."/>
            <person name="Vardi A."/>
            <person name="von Dassow P."/>
            <person name="Vyverman W."/>
            <person name="Willis A."/>
            <person name="Wyrwicz L.S."/>
            <person name="Rokhsar D.S."/>
            <person name="Weissenbach J."/>
            <person name="Armbrust E.V."/>
            <person name="Green B.R."/>
            <person name="Van de Peer Y."/>
            <person name="Grigoriev I.V."/>
        </authorList>
    </citation>
    <scope>NUCLEOTIDE SEQUENCE [LARGE SCALE GENOMIC DNA]</scope>
    <source>
        <strain evidence="2 3">CCAP 1055/1</strain>
    </source>
</reference>
<dbReference type="SUPFAM" id="SSF48403">
    <property type="entry name" value="Ankyrin repeat"/>
    <property type="match status" value="1"/>
</dbReference>
<dbReference type="InterPro" id="IPR036770">
    <property type="entry name" value="Ankyrin_rpt-contain_sf"/>
</dbReference>
<accession>B7S3K3</accession>
<dbReference type="InterPro" id="IPR002110">
    <property type="entry name" value="Ankyrin_rpt"/>
</dbReference>
<dbReference type="EMBL" id="DS999257">
    <property type="protein sequence ID" value="EEC42871.1"/>
    <property type="molecule type" value="Genomic_DNA"/>
</dbReference>
<evidence type="ECO:0000313" key="2">
    <source>
        <dbReference type="EMBL" id="EEC42871.1"/>
    </source>
</evidence>
<feature type="compositionally biased region" description="Low complexity" evidence="1">
    <location>
        <begin position="91"/>
        <end position="105"/>
    </location>
</feature>
<dbReference type="AlphaFoldDB" id="B7S3K3"/>
<proteinExistence type="predicted"/>
<keyword evidence="3" id="KW-1185">Reference proteome</keyword>
<feature type="compositionally biased region" description="Low complexity" evidence="1">
    <location>
        <begin position="1"/>
        <end position="16"/>
    </location>
</feature>
<gene>
    <name evidence="2" type="ORF">PHATRDRAFT_bd1127</name>
</gene>
<protein>
    <submittedName>
        <fullName evidence="2">Uncharacterized protein</fullName>
    </submittedName>
</protein>
<dbReference type="Gene3D" id="1.25.40.20">
    <property type="entry name" value="Ankyrin repeat-containing domain"/>
    <property type="match status" value="1"/>
</dbReference>
<sequence length="532" mass="57864">MKPEANAAPRWRNAPATDHSFFNNLSHPPSTSSDSNSNWTPMYNADFVPNASLASTETANRSFVSTPTRPISPRSSRTVDHGDGTELLPATTTTTTTTSTPPNQPQTQMYFPMLPRNVESSQIDPARITQYPLGQKQRDMVSTKQRKHQQLESEQFDSLQNKWAVKDAANEKSGIYVSGSDTSLLHSSFPSRTTNTIRPSPLVTEIMRLPAKRNFDTTKDHKTNALSRKIEFSGAPVAVTTSGSAGNAPFATGHSPILQPGGLQSLQPPPRFRSISDTVAIGSGVSPSTGSGSAQADAQLRISNPYATTEFGSRSNSPLATASDTMDYNSLLHNSCKLYPTTITIVESALRFDPEGIRRKVSIVCERNMGGQTSKLQAVERYVYPINIALRFNAALDVLQLLASKGPEVLMELDGLDHMSSLGIALALGHQTKVIYLLLSTNPRSARTRDRYSNLPLHVAVRQPSITLEIVEMVHMAFPEAIKARNFHGQTPLDVAVRTAACPDAVLNYLQISAFGQLEAAADHFDDSDLSS</sequence>
<reference evidence="3" key="2">
    <citation type="submission" date="2008-08" db="EMBL/GenBank/DDBJ databases">
        <authorList>
            <consortium name="Diatom Consortium"/>
            <person name="Grigoriev I."/>
            <person name="Grimwood J."/>
            <person name="Kuo A."/>
            <person name="Otillar R.P."/>
            <person name="Salamov A."/>
            <person name="Detter J.C."/>
            <person name="Lindquist E."/>
            <person name="Shapiro H."/>
            <person name="Lucas S."/>
            <person name="Glavina del Rio T."/>
            <person name="Pitluck S."/>
            <person name="Rokhsar D."/>
            <person name="Bowler C."/>
        </authorList>
    </citation>
    <scope>GENOME REANNOTATION</scope>
    <source>
        <strain evidence="3">CCAP 1055/1</strain>
    </source>
</reference>
<dbReference type="Pfam" id="PF13857">
    <property type="entry name" value="Ank_5"/>
    <property type="match status" value="1"/>
</dbReference>
<feature type="region of interest" description="Disordered" evidence="1">
    <location>
        <begin position="58"/>
        <end position="105"/>
    </location>
</feature>
<organism evidence="2 3">
    <name type="scientific">Phaeodactylum tricornutum (strain CCAP 1055/1)</name>
    <dbReference type="NCBI Taxonomy" id="556484"/>
    <lineage>
        <taxon>Eukaryota</taxon>
        <taxon>Sar</taxon>
        <taxon>Stramenopiles</taxon>
        <taxon>Ochrophyta</taxon>
        <taxon>Bacillariophyta</taxon>
        <taxon>Bacillariophyceae</taxon>
        <taxon>Bacillariophycidae</taxon>
        <taxon>Naviculales</taxon>
        <taxon>Phaeodactylaceae</taxon>
        <taxon>Phaeodactylum</taxon>
    </lineage>
</organism>
<feature type="compositionally biased region" description="Low complexity" evidence="1">
    <location>
        <begin position="65"/>
        <end position="76"/>
    </location>
</feature>
<dbReference type="RefSeq" id="XP_002176144.1">
    <property type="nucleotide sequence ID" value="XM_002176108.1"/>
</dbReference>
<evidence type="ECO:0000313" key="3">
    <source>
        <dbReference type="Proteomes" id="UP000000759"/>
    </source>
</evidence>
<feature type="compositionally biased region" description="Low complexity" evidence="1">
    <location>
        <begin position="24"/>
        <end position="37"/>
    </location>
</feature>
<dbReference type="PaxDb" id="2850-Phatrdraft1127"/>
<dbReference type="HOGENOM" id="CLU_519251_0_0_1"/>
<dbReference type="GeneID" id="7204856"/>
<name>B7S3K3_PHATC</name>
<feature type="region of interest" description="Disordered" evidence="1">
    <location>
        <begin position="1"/>
        <end position="37"/>
    </location>
</feature>
<dbReference type="OrthoDB" id="49162at2759"/>